<gene>
    <name evidence="1" type="ORF">ACFFGH_33995</name>
</gene>
<evidence type="ECO:0000313" key="2">
    <source>
        <dbReference type="Proteomes" id="UP001589896"/>
    </source>
</evidence>
<dbReference type="EMBL" id="JBHLTG010000022">
    <property type="protein sequence ID" value="MFC0682872.1"/>
    <property type="molecule type" value="Genomic_DNA"/>
</dbReference>
<keyword evidence="2" id="KW-1185">Reference proteome</keyword>
<proteinExistence type="predicted"/>
<dbReference type="Proteomes" id="UP001589896">
    <property type="component" value="Unassembled WGS sequence"/>
</dbReference>
<evidence type="ECO:0000313" key="1">
    <source>
        <dbReference type="EMBL" id="MFC0682872.1"/>
    </source>
</evidence>
<protein>
    <recommendedName>
        <fullName evidence="3">Integron gene cassette protein</fullName>
    </recommendedName>
</protein>
<sequence>MEFPSLLESWLNDAARQLQPGVRAFAFNLFEPAGMEGVKYGVELIGSDRYADSDDDWPCDEVWEPEPRALAIPLAFSGSAWTDCLERVRGLLAQYVESPSGAWLTSAEAVAVGFVDGDLHRIWTASGKGA</sequence>
<accession>A0ABV6S2B5</accession>
<name>A0ABV6S2B5_9GAMM</name>
<organism evidence="1 2">
    <name type="scientific">Lysobacter korlensis</name>
    <dbReference type="NCBI Taxonomy" id="553636"/>
    <lineage>
        <taxon>Bacteria</taxon>
        <taxon>Pseudomonadati</taxon>
        <taxon>Pseudomonadota</taxon>
        <taxon>Gammaproteobacteria</taxon>
        <taxon>Lysobacterales</taxon>
        <taxon>Lysobacteraceae</taxon>
        <taxon>Lysobacter</taxon>
    </lineage>
</organism>
<evidence type="ECO:0008006" key="3">
    <source>
        <dbReference type="Google" id="ProtNLM"/>
    </source>
</evidence>
<reference evidence="1 2" key="1">
    <citation type="submission" date="2024-09" db="EMBL/GenBank/DDBJ databases">
        <authorList>
            <person name="Sun Q."/>
            <person name="Mori K."/>
        </authorList>
    </citation>
    <scope>NUCLEOTIDE SEQUENCE [LARGE SCALE GENOMIC DNA]</scope>
    <source>
        <strain evidence="1 2">KCTC 23076</strain>
    </source>
</reference>
<comment type="caution">
    <text evidence="1">The sequence shown here is derived from an EMBL/GenBank/DDBJ whole genome shotgun (WGS) entry which is preliminary data.</text>
</comment>
<dbReference type="RefSeq" id="WP_386677314.1">
    <property type="nucleotide sequence ID" value="NZ_JBHLTG010000022.1"/>
</dbReference>